<feature type="region of interest" description="Disordered" evidence="8">
    <location>
        <begin position="496"/>
        <end position="552"/>
    </location>
</feature>
<evidence type="ECO:0000313" key="10">
    <source>
        <dbReference type="EMBL" id="KAG9510261.1"/>
    </source>
</evidence>
<feature type="region of interest" description="Disordered" evidence="8">
    <location>
        <begin position="851"/>
        <end position="872"/>
    </location>
</feature>
<dbReference type="InterPro" id="IPR000277">
    <property type="entry name" value="Cys/Met-Metab_PyrdxlP-dep_enz"/>
</dbReference>
<dbReference type="SMART" id="SM00516">
    <property type="entry name" value="SEC14"/>
    <property type="match status" value="1"/>
</dbReference>
<dbReference type="EC" id="4.4.1.1" evidence="4"/>
<proteinExistence type="inferred from homology"/>
<evidence type="ECO:0000256" key="4">
    <source>
        <dbReference type="ARBA" id="ARBA00012085"/>
    </source>
</evidence>
<evidence type="ECO:0000256" key="6">
    <source>
        <dbReference type="ARBA" id="ARBA00023192"/>
    </source>
</evidence>
<dbReference type="SUPFAM" id="SSF46938">
    <property type="entry name" value="CRAL/TRIO N-terminal domain"/>
    <property type="match status" value="1"/>
</dbReference>
<dbReference type="PANTHER" id="PTHR11808">
    <property type="entry name" value="TRANS-SULFURATION ENZYME FAMILY MEMBER"/>
    <property type="match status" value="1"/>
</dbReference>
<dbReference type="EMBL" id="JAIFTH010000190">
    <property type="protein sequence ID" value="KAG9510261.1"/>
    <property type="molecule type" value="Genomic_DNA"/>
</dbReference>
<evidence type="ECO:0000256" key="8">
    <source>
        <dbReference type="SAM" id="MobiDB-lite"/>
    </source>
</evidence>
<name>A0ABQ7SA59_9ACAR</name>
<dbReference type="InterPro" id="IPR001251">
    <property type="entry name" value="CRAL-TRIO_dom"/>
</dbReference>
<keyword evidence="6" id="KW-0028">Amino-acid biosynthesis</keyword>
<feature type="compositionally biased region" description="Basic and acidic residues" evidence="8">
    <location>
        <begin position="851"/>
        <end position="863"/>
    </location>
</feature>
<feature type="compositionally biased region" description="Low complexity" evidence="8">
    <location>
        <begin position="508"/>
        <end position="518"/>
    </location>
</feature>
<dbReference type="InterPro" id="IPR015424">
    <property type="entry name" value="PyrdxlP-dep_Trfase"/>
</dbReference>
<dbReference type="Gene3D" id="3.40.640.10">
    <property type="entry name" value="Type I PLP-dependent aspartate aminotransferase-like (Major domain)"/>
    <property type="match status" value="1"/>
</dbReference>
<keyword evidence="11" id="KW-1185">Reference proteome</keyword>
<dbReference type="InterPro" id="IPR015422">
    <property type="entry name" value="PyrdxlP-dep_Trfase_small"/>
</dbReference>
<evidence type="ECO:0000256" key="5">
    <source>
        <dbReference type="ARBA" id="ARBA00022898"/>
    </source>
</evidence>
<feature type="compositionally biased region" description="Acidic residues" evidence="8">
    <location>
        <begin position="519"/>
        <end position="529"/>
    </location>
</feature>
<dbReference type="SUPFAM" id="SSF53383">
    <property type="entry name" value="PLP-dependent transferases"/>
    <property type="match status" value="1"/>
</dbReference>
<dbReference type="Gene3D" id="3.40.525.10">
    <property type="entry name" value="CRAL-TRIO lipid binding domain"/>
    <property type="match status" value="1"/>
</dbReference>
<dbReference type="InterPro" id="IPR036865">
    <property type="entry name" value="CRAL-TRIO_dom_sf"/>
</dbReference>
<feature type="non-terminal residue" evidence="10">
    <location>
        <position position="1"/>
    </location>
</feature>
<comment type="similarity">
    <text evidence="3">Belongs to the trans-sulfuration enzymes family.</text>
</comment>
<evidence type="ECO:0000256" key="2">
    <source>
        <dbReference type="ARBA" id="ARBA00005038"/>
    </source>
</evidence>
<dbReference type="PROSITE" id="PS50191">
    <property type="entry name" value="CRAL_TRIO"/>
    <property type="match status" value="1"/>
</dbReference>
<dbReference type="Pfam" id="PF01053">
    <property type="entry name" value="Cys_Met_Meta_PP"/>
    <property type="match status" value="1"/>
</dbReference>
<dbReference type="SUPFAM" id="SSF52087">
    <property type="entry name" value="CRAL/TRIO domain"/>
    <property type="match status" value="1"/>
</dbReference>
<evidence type="ECO:0000256" key="3">
    <source>
        <dbReference type="ARBA" id="ARBA00009077"/>
    </source>
</evidence>
<evidence type="ECO:0000259" key="9">
    <source>
        <dbReference type="PROSITE" id="PS50191"/>
    </source>
</evidence>
<dbReference type="Pfam" id="PF00650">
    <property type="entry name" value="CRAL_TRIO"/>
    <property type="match status" value="1"/>
</dbReference>
<evidence type="ECO:0000256" key="1">
    <source>
        <dbReference type="ARBA" id="ARBA00001933"/>
    </source>
</evidence>
<comment type="pathway">
    <text evidence="2">Amino-acid biosynthesis; L-cysteine biosynthesis; L-cysteine from L-homocysteine and L-serine: step 2/2.</text>
</comment>
<protein>
    <recommendedName>
        <fullName evidence="4">cystathionine gamma-lyase</fullName>
        <ecNumber evidence="4">4.4.1.1</ecNumber>
    </recommendedName>
    <alternativeName>
        <fullName evidence="7">Gamma-cystathionase</fullName>
    </alternativeName>
</protein>
<keyword evidence="6" id="KW-0198">Cysteine biosynthesis</keyword>
<dbReference type="Gene3D" id="3.90.1150.10">
    <property type="entry name" value="Aspartate Aminotransferase, domain 1"/>
    <property type="match status" value="1"/>
</dbReference>
<dbReference type="InterPro" id="IPR015421">
    <property type="entry name" value="PyrdxlP-dep_Trfase_major"/>
</dbReference>
<feature type="non-terminal residue" evidence="10">
    <location>
        <position position="872"/>
    </location>
</feature>
<dbReference type="PANTHER" id="PTHR11808:SF15">
    <property type="entry name" value="CYSTATHIONINE GAMMA-LYASE"/>
    <property type="match status" value="1"/>
</dbReference>
<reference evidence="10 11" key="1">
    <citation type="submission" date="2020-10" db="EMBL/GenBank/DDBJ databases">
        <authorList>
            <person name="Klimov P.B."/>
            <person name="Dyachkov S.M."/>
            <person name="Chetverikov P.E."/>
        </authorList>
    </citation>
    <scope>NUCLEOTIDE SEQUENCE [LARGE SCALE GENOMIC DNA]</scope>
    <source>
        <strain evidence="10">BMOC 18-1129-001#AD2665</strain>
        <tissue evidence="10">Entire mites</tissue>
    </source>
</reference>
<dbReference type="InterPro" id="IPR036273">
    <property type="entry name" value="CRAL/TRIO_N_dom_sf"/>
</dbReference>
<keyword evidence="5" id="KW-0663">Pyridoxal phosphate</keyword>
<dbReference type="Proteomes" id="UP000825002">
    <property type="component" value="Unassembled WGS sequence"/>
</dbReference>
<comment type="caution">
    <text evidence="10">The sequence shown here is derived from an EMBL/GenBank/DDBJ whole genome shotgun (WGS) entry which is preliminary data.</text>
</comment>
<evidence type="ECO:0000256" key="7">
    <source>
        <dbReference type="ARBA" id="ARBA00029853"/>
    </source>
</evidence>
<gene>
    <name evidence="10" type="primary">cysA</name>
    <name evidence="10" type="ORF">GZH46_01202</name>
</gene>
<accession>A0ABQ7SA59</accession>
<comment type="cofactor">
    <cofactor evidence="1">
        <name>pyridoxal 5'-phosphate</name>
        <dbReference type="ChEBI" id="CHEBI:597326"/>
    </cofactor>
</comment>
<dbReference type="CDD" id="cd00170">
    <property type="entry name" value="SEC14"/>
    <property type="match status" value="1"/>
</dbReference>
<feature type="domain" description="CRAL-TRIO" evidence="9">
    <location>
        <begin position="644"/>
        <end position="800"/>
    </location>
</feature>
<sequence length="872" mass="97955">KVEVGEPLELLGQASIALHYGHEPEKYYGQPLMPPIYLTTTFKQNDPGNAEFDYSRSGNPTRCGLEETLAKIESARYGLTFSSGLAALNVTSFLLKTGDNILVCDDVYGGTNRYLTKCLSRMGITTTFIDGIVIENWTKTFQMGKTKMVWVETPTNPTLKIIDIKGVCQAIKSLDASCLIVVDNTFMSPILQRPLDLGADISMYSCTKSMNGHSDLLMGAIVTNKEDLYNELRFFQNSIGAVPSNFDCYLLQRSLKTLRIRVLAQQETALKVAMHLENHKHVKRVLYPGLKSHEQHDLAQKQSMGPGAMMAICLKGGTEEARKFTRSVKVFTLAESLGCVCSLVEIPALMTHTSVPLEQRIKLGIDDSMFQAQAQKIVRSSHRPIDLALKLYKSLSSVVNNMYINKTTLFLCVLATLAVVMSMNEGPIAVEAGKSKSDIMFLKGKFVLRDKKGVVVIADEKKCHCPHYGCAYTFSGPCNSLLSAQGLVLSPRSTKQLTMPVQPAGTRSQSSTTDSNDINSDDDVTDIEDSGPTSIDDQSLTERDDKSAQDNPLLPEELCEIPTFLYTKNCDKHLIEETRRLLRKKYLKRPDSFIKEDYERMLVDDWTVSRFLLRCRQDPKRASRLMEQCGKFRQQYKMGLSKLSDFPVEFHRSGGLFRYAPDRVGNETLYMRIKMHRRLSELSNIMKQYILCVLEECDRANNGRGTAVVFDLTGCGLQNVDPSFLFWLVYSFRNYCPKGLSYIIVYNLPWILNATAKLALSWLSSTNRKRLRFVSGDAIQDFIAPENLPDFMGGTCKIDYTAVPEGSLPAEETAEQNNLTREQARKIKDIYAKFLHEIDDKIKLDDDITTDKHGTDEHHDEGILSKSILAST</sequence>
<dbReference type="CDD" id="cd00614">
    <property type="entry name" value="CGS_like"/>
    <property type="match status" value="1"/>
</dbReference>
<evidence type="ECO:0000313" key="11">
    <source>
        <dbReference type="Proteomes" id="UP000825002"/>
    </source>
</evidence>
<organism evidence="10 11">
    <name type="scientific">Fragariocoptes setiger</name>
    <dbReference type="NCBI Taxonomy" id="1670756"/>
    <lineage>
        <taxon>Eukaryota</taxon>
        <taxon>Metazoa</taxon>
        <taxon>Ecdysozoa</taxon>
        <taxon>Arthropoda</taxon>
        <taxon>Chelicerata</taxon>
        <taxon>Arachnida</taxon>
        <taxon>Acari</taxon>
        <taxon>Acariformes</taxon>
        <taxon>Trombidiformes</taxon>
        <taxon>Prostigmata</taxon>
        <taxon>Eupodina</taxon>
        <taxon>Eriophyoidea</taxon>
        <taxon>Phytoptidae</taxon>
        <taxon>Fragariocoptes</taxon>
    </lineage>
</organism>